<keyword evidence="2" id="KW-1133">Transmembrane helix</keyword>
<evidence type="ECO:0000256" key="1">
    <source>
        <dbReference type="SAM" id="MobiDB-lite"/>
    </source>
</evidence>
<evidence type="ECO:0000256" key="2">
    <source>
        <dbReference type="SAM" id="Phobius"/>
    </source>
</evidence>
<dbReference type="OrthoDB" id="4965381at2"/>
<protein>
    <recommendedName>
        <fullName evidence="6">DUF4129 domain-containing protein</fullName>
    </recommendedName>
</protein>
<evidence type="ECO:0000313" key="5">
    <source>
        <dbReference type="Proteomes" id="UP000319103"/>
    </source>
</evidence>
<evidence type="ECO:0000256" key="3">
    <source>
        <dbReference type="SAM" id="SignalP"/>
    </source>
</evidence>
<reference evidence="4 5" key="1">
    <citation type="submission" date="2019-06" db="EMBL/GenBank/DDBJ databases">
        <title>Description of Kitasatospora acidophila sp. nov. isolated from pine grove soil, and reclassification of Streptomyces novaecaesareae to Kitasatospora novaeceasareae comb. nov.</title>
        <authorList>
            <person name="Kim M.J."/>
        </authorList>
    </citation>
    <scope>NUCLEOTIDE SEQUENCE [LARGE SCALE GENOMIC DNA]</scope>
    <source>
        <strain evidence="4 5">MMS16-CNU292</strain>
    </source>
</reference>
<evidence type="ECO:0008006" key="6">
    <source>
        <dbReference type="Google" id="ProtNLM"/>
    </source>
</evidence>
<feature type="chain" id="PRO_5022078193" description="DUF4129 domain-containing protein" evidence="3">
    <location>
        <begin position="37"/>
        <end position="217"/>
    </location>
</feature>
<comment type="caution">
    <text evidence="4">The sequence shown here is derived from an EMBL/GenBank/DDBJ whole genome shotgun (WGS) entry which is preliminary data.</text>
</comment>
<dbReference type="Proteomes" id="UP000319103">
    <property type="component" value="Unassembled WGS sequence"/>
</dbReference>
<keyword evidence="5" id="KW-1185">Reference proteome</keyword>
<accession>A0A540W5U6</accession>
<organism evidence="4 5">
    <name type="scientific">Kitasatospora acidiphila</name>
    <dbReference type="NCBI Taxonomy" id="2567942"/>
    <lineage>
        <taxon>Bacteria</taxon>
        <taxon>Bacillati</taxon>
        <taxon>Actinomycetota</taxon>
        <taxon>Actinomycetes</taxon>
        <taxon>Kitasatosporales</taxon>
        <taxon>Streptomycetaceae</taxon>
        <taxon>Kitasatospora</taxon>
    </lineage>
</organism>
<gene>
    <name evidence="4" type="ORF">E6W39_21955</name>
</gene>
<feature type="transmembrane region" description="Helical" evidence="2">
    <location>
        <begin position="46"/>
        <end position="65"/>
    </location>
</feature>
<keyword evidence="2" id="KW-0812">Transmembrane</keyword>
<feature type="compositionally biased region" description="Low complexity" evidence="1">
    <location>
        <begin position="8"/>
        <end position="20"/>
    </location>
</feature>
<proteinExistence type="predicted"/>
<keyword evidence="2" id="KW-0472">Membrane</keyword>
<dbReference type="RefSeq" id="WP_141634972.1">
    <property type="nucleotide sequence ID" value="NZ_VIGB01000003.1"/>
</dbReference>
<dbReference type="AlphaFoldDB" id="A0A540W5U6"/>
<feature type="region of interest" description="Disordered" evidence="1">
    <location>
        <begin position="1"/>
        <end position="20"/>
    </location>
</feature>
<name>A0A540W5U6_9ACTN</name>
<keyword evidence="3" id="KW-0732">Signal</keyword>
<dbReference type="EMBL" id="VIGB01000003">
    <property type="protein sequence ID" value="TQF04398.1"/>
    <property type="molecule type" value="Genomic_DNA"/>
</dbReference>
<evidence type="ECO:0000313" key="4">
    <source>
        <dbReference type="EMBL" id="TQF04398.1"/>
    </source>
</evidence>
<feature type="signal peptide" evidence="3">
    <location>
        <begin position="1"/>
        <end position="36"/>
    </location>
</feature>
<sequence length="217" mass="24021">MTLPTQESPSLAPTTTAVTTTATATPSSLASAPASAATGAGALTSAVVSGAVLAAAITATINLWLARSRSREEERARLRRAFAEAFVAYTTYKELPYAIRRRHADQAADERVRLSEILREIQAQLAYHLAWTALESPAVGRAYKNLVQHLRRTAGTAMHDAWEAPAITTDRQMNVPPTVIDLSELAQYETAYLDAVHTHLHELLPWWKRLWRRRLLR</sequence>